<feature type="region of interest" description="Disordered" evidence="1">
    <location>
        <begin position="112"/>
        <end position="133"/>
    </location>
</feature>
<proteinExistence type="predicted"/>
<dbReference type="EMBL" id="CACRST010000024">
    <property type="protein sequence ID" value="VYT23340.1"/>
    <property type="molecule type" value="Genomic_DNA"/>
</dbReference>
<accession>A0A6N2V049</accession>
<evidence type="ECO:0000313" key="2">
    <source>
        <dbReference type="EMBL" id="VYT23340.1"/>
    </source>
</evidence>
<dbReference type="AlphaFoldDB" id="A0A6N2V049"/>
<feature type="compositionally biased region" description="Basic and acidic residues" evidence="1">
    <location>
        <begin position="112"/>
        <end position="125"/>
    </location>
</feature>
<sequence length="133" mass="15158">MYQDKIVLCGASAYEQKYYFNQDFSSLPEAVKQELQIMCVLYTEDIGGILTLEFDEDGSLKFKTEALDADAMYDDIGSVLKIKQLQSEKRELLESLEMYYRVFFLGETPEENNLKEKSTDSEKSSGDSVDNGV</sequence>
<reference evidence="2" key="1">
    <citation type="submission" date="2019-11" db="EMBL/GenBank/DDBJ databases">
        <authorList>
            <person name="Feng L."/>
        </authorList>
    </citation>
    <scope>NUCLEOTIDE SEQUENCE</scope>
    <source>
        <strain evidence="2">BgluceraseaLFYP119</strain>
    </source>
</reference>
<dbReference type="Pfam" id="PF19642">
    <property type="entry name" value="DUF6145"/>
    <property type="match status" value="1"/>
</dbReference>
<dbReference type="InterPro" id="IPR046143">
    <property type="entry name" value="DUF6145"/>
</dbReference>
<gene>
    <name evidence="2" type="ORF">BGLFYP119_02361</name>
</gene>
<protein>
    <submittedName>
        <fullName evidence="2">Uncharacterized protein</fullName>
    </submittedName>
</protein>
<dbReference type="RefSeq" id="WP_156354829.1">
    <property type="nucleotide sequence ID" value="NZ_CACRST010000024.1"/>
</dbReference>
<organism evidence="2">
    <name type="scientific">Blautia glucerasea</name>
    <dbReference type="NCBI Taxonomy" id="536633"/>
    <lineage>
        <taxon>Bacteria</taxon>
        <taxon>Bacillati</taxon>
        <taxon>Bacillota</taxon>
        <taxon>Clostridia</taxon>
        <taxon>Lachnospirales</taxon>
        <taxon>Lachnospiraceae</taxon>
        <taxon>Blautia</taxon>
    </lineage>
</organism>
<evidence type="ECO:0000256" key="1">
    <source>
        <dbReference type="SAM" id="MobiDB-lite"/>
    </source>
</evidence>
<name>A0A6N2V049_9FIRM</name>